<dbReference type="InterPro" id="IPR029063">
    <property type="entry name" value="SAM-dependent_MTases_sf"/>
</dbReference>
<evidence type="ECO:0000313" key="1">
    <source>
        <dbReference type="EMBL" id="QJB03073.1"/>
    </source>
</evidence>
<proteinExistence type="predicted"/>
<organism evidence="1">
    <name type="scientific">viral metagenome</name>
    <dbReference type="NCBI Taxonomy" id="1070528"/>
    <lineage>
        <taxon>unclassified sequences</taxon>
        <taxon>metagenomes</taxon>
        <taxon>organismal metagenomes</taxon>
    </lineage>
</organism>
<name>A0A6M3MBW3_9ZZZZ</name>
<dbReference type="SUPFAM" id="SSF53335">
    <property type="entry name" value="S-adenosyl-L-methionine-dependent methyltransferases"/>
    <property type="match status" value="1"/>
</dbReference>
<dbReference type="Gene3D" id="3.40.50.150">
    <property type="entry name" value="Vaccinia Virus protein VP39"/>
    <property type="match status" value="1"/>
</dbReference>
<sequence length="194" mass="22350">MMDYSKYKVALPEGQSGDWRVEKFTISEEEAKFDRLRAAISFSNRGRGVDPGNYTRLFCRGVLVMSDTPAEIMDHRYFINVAIGNVLINGLGLGVVVKGVLLKDSVGKVIVNEISEDVIRLVAPYIKDDRVTIDHADAFTWRPDGLRFNSVWHDIWNDICSDNLEEMKKLHRRYGHYLQKPSYQGSWCRHLIER</sequence>
<accession>A0A6M3MBW3</accession>
<protein>
    <recommendedName>
        <fullName evidence="2">Methyltransferase</fullName>
    </recommendedName>
</protein>
<gene>
    <name evidence="1" type="ORF">MM171B00920_0011</name>
</gene>
<dbReference type="EMBL" id="MT143823">
    <property type="protein sequence ID" value="QJB03073.1"/>
    <property type="molecule type" value="Genomic_DNA"/>
</dbReference>
<reference evidence="1" key="1">
    <citation type="submission" date="2020-03" db="EMBL/GenBank/DDBJ databases">
        <title>The deep terrestrial virosphere.</title>
        <authorList>
            <person name="Holmfeldt K."/>
            <person name="Nilsson E."/>
            <person name="Simone D."/>
            <person name="Lopez-Fernandez M."/>
            <person name="Wu X."/>
            <person name="de Brujin I."/>
            <person name="Lundin D."/>
            <person name="Andersson A."/>
            <person name="Bertilsson S."/>
            <person name="Dopson M."/>
        </authorList>
    </citation>
    <scope>NUCLEOTIDE SEQUENCE</scope>
    <source>
        <strain evidence="1">MM171B00920</strain>
    </source>
</reference>
<evidence type="ECO:0008006" key="2">
    <source>
        <dbReference type="Google" id="ProtNLM"/>
    </source>
</evidence>
<dbReference type="AlphaFoldDB" id="A0A6M3MBW3"/>